<evidence type="ECO:0000256" key="7">
    <source>
        <dbReference type="SAM" id="MobiDB-lite"/>
    </source>
</evidence>
<dbReference type="EMBL" id="JAAAUY010000736">
    <property type="protein sequence ID" value="KAF9326791.1"/>
    <property type="molecule type" value="Genomic_DNA"/>
</dbReference>
<dbReference type="PANTHER" id="PTHR12560:SF0">
    <property type="entry name" value="LD18904P"/>
    <property type="match status" value="1"/>
</dbReference>
<comment type="subcellular location">
    <subcellularLocation>
        <location evidence="1">Membrane</location>
        <topology evidence="1">Multi-pass membrane protein</topology>
    </subcellularLocation>
</comment>
<dbReference type="PIRSF" id="PIRSF005225">
    <property type="entry name" value="LAG1_LAC1"/>
    <property type="match status" value="1"/>
</dbReference>
<evidence type="ECO:0000256" key="6">
    <source>
        <dbReference type="PROSITE-ProRule" id="PRU00205"/>
    </source>
</evidence>
<name>A0A9P5SE20_9FUNG</name>
<dbReference type="InterPro" id="IPR006634">
    <property type="entry name" value="TLC-dom"/>
</dbReference>
<evidence type="ECO:0000256" key="2">
    <source>
        <dbReference type="ARBA" id="ARBA00009808"/>
    </source>
</evidence>
<evidence type="ECO:0000259" key="9">
    <source>
        <dbReference type="PROSITE" id="PS50922"/>
    </source>
</evidence>
<feature type="transmembrane region" description="Helical" evidence="8">
    <location>
        <begin position="166"/>
        <end position="189"/>
    </location>
</feature>
<feature type="transmembrane region" description="Helical" evidence="8">
    <location>
        <begin position="57"/>
        <end position="75"/>
    </location>
</feature>
<dbReference type="GO" id="GO:0050291">
    <property type="term" value="F:sphingosine N-acyltransferase activity"/>
    <property type="evidence" value="ECO:0007669"/>
    <property type="project" value="InterPro"/>
</dbReference>
<evidence type="ECO:0000313" key="10">
    <source>
        <dbReference type="EMBL" id="KAF9326791.1"/>
    </source>
</evidence>
<keyword evidence="3 6" id="KW-0812">Transmembrane</keyword>
<reference evidence="10" key="1">
    <citation type="journal article" date="2020" name="Fungal Divers.">
        <title>Resolving the Mortierellaceae phylogeny through synthesis of multi-gene phylogenetics and phylogenomics.</title>
        <authorList>
            <person name="Vandepol N."/>
            <person name="Liber J."/>
            <person name="Desiro A."/>
            <person name="Na H."/>
            <person name="Kennedy M."/>
            <person name="Barry K."/>
            <person name="Grigoriev I.V."/>
            <person name="Miller A.N."/>
            <person name="O'Donnell K."/>
            <person name="Stajich J.E."/>
            <person name="Bonito G."/>
        </authorList>
    </citation>
    <scope>NUCLEOTIDE SEQUENCE</scope>
    <source>
        <strain evidence="10">NVP1</strain>
    </source>
</reference>
<proteinExistence type="inferred from homology"/>
<keyword evidence="11" id="KW-1185">Reference proteome</keyword>
<keyword evidence="5 6" id="KW-0472">Membrane</keyword>
<keyword evidence="4 8" id="KW-1133">Transmembrane helix</keyword>
<dbReference type="GO" id="GO:0046513">
    <property type="term" value="P:ceramide biosynthetic process"/>
    <property type="evidence" value="ECO:0007669"/>
    <property type="project" value="InterPro"/>
</dbReference>
<dbReference type="SMART" id="SM00724">
    <property type="entry name" value="TLC"/>
    <property type="match status" value="1"/>
</dbReference>
<feature type="domain" description="TLC" evidence="9">
    <location>
        <begin position="1"/>
        <end position="193"/>
    </location>
</feature>
<evidence type="ECO:0000256" key="8">
    <source>
        <dbReference type="SAM" id="Phobius"/>
    </source>
</evidence>
<evidence type="ECO:0000256" key="4">
    <source>
        <dbReference type="ARBA" id="ARBA00022989"/>
    </source>
</evidence>
<sequence>YLLYNSQYWADTTFYWRDYPKTLLSGTMKWYYLIQFAFWLQQLGLAILGIEKRRKDFLEFMIHHIITCLLVGFSYSFNLTSVGHAVLCAMDFSDIILAACKMLKYMHKDQAADVGFVFFVITWVMSRHYYYGVIVWSVFVEAPVYANMTWDPARGMYFTPRVLQGFQVLLCSLYAVLLFWLAMIGRVALKVLRGENSEDVRSEDEEEEEEEVEQVEDKKQQAKIKKEIKVVG</sequence>
<dbReference type="AlphaFoldDB" id="A0A9P5SE20"/>
<organism evidence="10 11">
    <name type="scientific">Podila minutissima</name>
    <dbReference type="NCBI Taxonomy" id="64525"/>
    <lineage>
        <taxon>Eukaryota</taxon>
        <taxon>Fungi</taxon>
        <taxon>Fungi incertae sedis</taxon>
        <taxon>Mucoromycota</taxon>
        <taxon>Mortierellomycotina</taxon>
        <taxon>Mortierellomycetes</taxon>
        <taxon>Mortierellales</taxon>
        <taxon>Mortierellaceae</taxon>
        <taxon>Podila</taxon>
    </lineage>
</organism>
<feature type="transmembrane region" description="Helical" evidence="8">
    <location>
        <begin position="30"/>
        <end position="50"/>
    </location>
</feature>
<comment type="similarity">
    <text evidence="2">Belongs to the sphingosine N-acyltransferase family.</text>
</comment>
<accession>A0A9P5SE20</accession>
<evidence type="ECO:0000256" key="1">
    <source>
        <dbReference type="ARBA" id="ARBA00004141"/>
    </source>
</evidence>
<evidence type="ECO:0000256" key="5">
    <source>
        <dbReference type="ARBA" id="ARBA00023136"/>
    </source>
</evidence>
<feature type="region of interest" description="Disordered" evidence="7">
    <location>
        <begin position="195"/>
        <end position="216"/>
    </location>
</feature>
<dbReference type="Proteomes" id="UP000696485">
    <property type="component" value="Unassembled WGS sequence"/>
</dbReference>
<dbReference type="Pfam" id="PF03798">
    <property type="entry name" value="TRAM_LAG1_CLN8"/>
    <property type="match status" value="1"/>
</dbReference>
<dbReference type="PROSITE" id="PS50922">
    <property type="entry name" value="TLC"/>
    <property type="match status" value="1"/>
</dbReference>
<comment type="caution">
    <text evidence="10">The sequence shown here is derived from an EMBL/GenBank/DDBJ whole genome shotgun (WGS) entry which is preliminary data.</text>
</comment>
<evidence type="ECO:0000313" key="11">
    <source>
        <dbReference type="Proteomes" id="UP000696485"/>
    </source>
</evidence>
<gene>
    <name evidence="10" type="primary">LAG1_2</name>
    <name evidence="10" type="ORF">BG006_009823</name>
</gene>
<feature type="non-terminal residue" evidence="10">
    <location>
        <position position="1"/>
    </location>
</feature>
<dbReference type="PANTHER" id="PTHR12560">
    <property type="entry name" value="LONGEVITY ASSURANCE FACTOR 1 LAG1"/>
    <property type="match status" value="1"/>
</dbReference>
<feature type="compositionally biased region" description="Acidic residues" evidence="7">
    <location>
        <begin position="201"/>
        <end position="214"/>
    </location>
</feature>
<protein>
    <submittedName>
        <fullName evidence="10">Sphingosine N-acyltransferase lag1</fullName>
    </submittedName>
</protein>
<evidence type="ECO:0000256" key="3">
    <source>
        <dbReference type="ARBA" id="ARBA00022692"/>
    </source>
</evidence>
<dbReference type="InterPro" id="IPR016439">
    <property type="entry name" value="Lag1/Lac1-like"/>
</dbReference>
<dbReference type="GO" id="GO:0016020">
    <property type="term" value="C:membrane"/>
    <property type="evidence" value="ECO:0007669"/>
    <property type="project" value="UniProtKB-SubCell"/>
</dbReference>